<dbReference type="InterPro" id="IPR010065">
    <property type="entry name" value="AA_ABC_transptr_permease_3TM"/>
</dbReference>
<dbReference type="SUPFAM" id="SSF161098">
    <property type="entry name" value="MetI-like"/>
    <property type="match status" value="1"/>
</dbReference>
<evidence type="ECO:0000256" key="5">
    <source>
        <dbReference type="ARBA" id="ARBA00022475"/>
    </source>
</evidence>
<evidence type="ECO:0000256" key="8">
    <source>
        <dbReference type="ARBA" id="ARBA00022989"/>
    </source>
</evidence>
<evidence type="ECO:0000256" key="6">
    <source>
        <dbReference type="ARBA" id="ARBA00022692"/>
    </source>
</evidence>
<dbReference type="KEGG" id="vzi:G5S32_08425"/>
<keyword evidence="9 10" id="KW-0472">Membrane</keyword>
<keyword evidence="7" id="KW-0029">Amino-acid transport</keyword>
<dbReference type="EMBL" id="CP049331">
    <property type="protein sequence ID" value="QIH42015.1"/>
    <property type="molecule type" value="Genomic_DNA"/>
</dbReference>
<dbReference type="Proteomes" id="UP000503003">
    <property type="component" value="Chromosome 1"/>
</dbReference>
<dbReference type="AlphaFoldDB" id="A0A6G7CIS7"/>
<comment type="function">
    <text evidence="1">Part of the binding-protein-dependent transport system for glutamine; probably responsible for the translocation of the substrate across the membrane.</text>
</comment>
<dbReference type="PANTHER" id="PTHR30614">
    <property type="entry name" value="MEMBRANE COMPONENT OF AMINO ACID ABC TRANSPORTER"/>
    <property type="match status" value="1"/>
</dbReference>
<keyword evidence="4 10" id="KW-0813">Transport</keyword>
<evidence type="ECO:0000259" key="11">
    <source>
        <dbReference type="PROSITE" id="PS50928"/>
    </source>
</evidence>
<dbReference type="PROSITE" id="PS50928">
    <property type="entry name" value="ABC_TM1"/>
    <property type="match status" value="1"/>
</dbReference>
<evidence type="ECO:0000313" key="13">
    <source>
        <dbReference type="Proteomes" id="UP000503003"/>
    </source>
</evidence>
<evidence type="ECO:0000256" key="9">
    <source>
        <dbReference type="ARBA" id="ARBA00023136"/>
    </source>
</evidence>
<evidence type="ECO:0000256" key="4">
    <source>
        <dbReference type="ARBA" id="ARBA00022448"/>
    </source>
</evidence>
<feature type="transmembrane region" description="Helical" evidence="10">
    <location>
        <begin position="198"/>
        <end position="217"/>
    </location>
</feature>
<evidence type="ECO:0000256" key="10">
    <source>
        <dbReference type="RuleBase" id="RU363032"/>
    </source>
</evidence>
<sequence>MDVIIEYADLVLSGLKVTTLLLIISLVLGFVFAVGVGIARISNNRLISYPAFAFTSVIRGTPLLVQIYIYYYGLGTLFSQMPGIRSSFLWPYLRDGFWYVAFALILSTAAYLGEVIRGGLLSVPKGEVEAARSFGMTATKAMLRVRLPRALYQLAPTLAGETVLLLKSTALASTIAVVDLLGAANRLRSITFEIYKPLLVVAVIYIVMTYLIEFVFARIEQKIPARR</sequence>
<evidence type="ECO:0000256" key="7">
    <source>
        <dbReference type="ARBA" id="ARBA00022970"/>
    </source>
</evidence>
<dbReference type="PANTHER" id="PTHR30614:SF20">
    <property type="entry name" value="GLUTAMINE TRANSPORT SYSTEM PERMEASE PROTEIN GLNP"/>
    <property type="match status" value="1"/>
</dbReference>
<feature type="transmembrane region" description="Helical" evidence="10">
    <location>
        <begin position="96"/>
        <end position="116"/>
    </location>
</feature>
<organism evidence="12 13">
    <name type="scientific">Vibrio ziniensis</name>
    <dbReference type="NCBI Taxonomy" id="2711221"/>
    <lineage>
        <taxon>Bacteria</taxon>
        <taxon>Pseudomonadati</taxon>
        <taxon>Pseudomonadota</taxon>
        <taxon>Gammaproteobacteria</taxon>
        <taxon>Vibrionales</taxon>
        <taxon>Vibrionaceae</taxon>
        <taxon>Vibrio</taxon>
    </lineage>
</organism>
<evidence type="ECO:0000313" key="12">
    <source>
        <dbReference type="EMBL" id="QIH42015.1"/>
    </source>
</evidence>
<keyword evidence="8 10" id="KW-1133">Transmembrane helix</keyword>
<feature type="transmembrane region" description="Helical" evidence="10">
    <location>
        <begin position="150"/>
        <end position="178"/>
    </location>
</feature>
<proteinExistence type="inferred from homology"/>
<dbReference type="NCBIfam" id="TIGR01726">
    <property type="entry name" value="HEQRo_perm_3TM"/>
    <property type="match status" value="1"/>
</dbReference>
<name>A0A6G7CIS7_9VIBR</name>
<accession>A0A6G7CIS7</accession>
<protein>
    <submittedName>
        <fullName evidence="12">ABC transporter permease subunit</fullName>
    </submittedName>
</protein>
<dbReference type="GO" id="GO:0043190">
    <property type="term" value="C:ATP-binding cassette (ABC) transporter complex"/>
    <property type="evidence" value="ECO:0007669"/>
    <property type="project" value="InterPro"/>
</dbReference>
<dbReference type="GO" id="GO:0006865">
    <property type="term" value="P:amino acid transport"/>
    <property type="evidence" value="ECO:0007669"/>
    <property type="project" value="UniProtKB-KW"/>
</dbReference>
<keyword evidence="5" id="KW-1003">Cell membrane</keyword>
<gene>
    <name evidence="12" type="ORF">G5S32_08425</name>
</gene>
<dbReference type="InterPro" id="IPR000515">
    <property type="entry name" value="MetI-like"/>
</dbReference>
<dbReference type="InterPro" id="IPR043429">
    <property type="entry name" value="ArtM/GltK/GlnP/TcyL/YhdX-like"/>
</dbReference>
<keyword evidence="6 10" id="KW-0812">Transmembrane</keyword>
<keyword evidence="13" id="KW-1185">Reference proteome</keyword>
<evidence type="ECO:0000256" key="3">
    <source>
        <dbReference type="ARBA" id="ARBA00010072"/>
    </source>
</evidence>
<dbReference type="Pfam" id="PF00528">
    <property type="entry name" value="BPD_transp_1"/>
    <property type="match status" value="1"/>
</dbReference>
<evidence type="ECO:0000256" key="1">
    <source>
        <dbReference type="ARBA" id="ARBA00003159"/>
    </source>
</evidence>
<comment type="subcellular location">
    <subcellularLocation>
        <location evidence="2">Cell inner membrane</location>
        <topology evidence="2">Multi-pass membrane protein</topology>
    </subcellularLocation>
    <subcellularLocation>
        <location evidence="10">Cell membrane</location>
        <topology evidence="10">Multi-pass membrane protein</topology>
    </subcellularLocation>
</comment>
<dbReference type="InterPro" id="IPR035906">
    <property type="entry name" value="MetI-like_sf"/>
</dbReference>
<comment type="similarity">
    <text evidence="3">Belongs to the binding-protein-dependent transport system permease family. HisMQ subfamily.</text>
</comment>
<dbReference type="Gene3D" id="1.10.3720.10">
    <property type="entry name" value="MetI-like"/>
    <property type="match status" value="1"/>
</dbReference>
<dbReference type="GO" id="GO:0022857">
    <property type="term" value="F:transmembrane transporter activity"/>
    <property type="evidence" value="ECO:0007669"/>
    <property type="project" value="InterPro"/>
</dbReference>
<evidence type="ECO:0000256" key="2">
    <source>
        <dbReference type="ARBA" id="ARBA00004429"/>
    </source>
</evidence>
<feature type="transmembrane region" description="Helical" evidence="10">
    <location>
        <begin position="20"/>
        <end position="39"/>
    </location>
</feature>
<dbReference type="RefSeq" id="WP_165311594.1">
    <property type="nucleotide sequence ID" value="NZ_CP049331.1"/>
</dbReference>
<dbReference type="CDD" id="cd06261">
    <property type="entry name" value="TM_PBP2"/>
    <property type="match status" value="1"/>
</dbReference>
<feature type="domain" description="ABC transmembrane type-1" evidence="11">
    <location>
        <begin position="15"/>
        <end position="216"/>
    </location>
</feature>
<reference evidence="12 13" key="1">
    <citation type="submission" date="2020-02" db="EMBL/GenBank/DDBJ databases">
        <title>A complete genome of a marine bacterium Vibrio sp. ZWAL4003 isolated from the mangrove sediment with the ability to degrade polysaccharides.</title>
        <authorList>
            <person name="Wu J."/>
            <person name="Qu W."/>
            <person name="Zeng R."/>
        </authorList>
    </citation>
    <scope>NUCLEOTIDE SEQUENCE [LARGE SCALE GENOMIC DNA]</scope>
    <source>
        <strain evidence="12 13">ZWAL4003</strain>
    </source>
</reference>